<evidence type="ECO:0000313" key="10">
    <source>
        <dbReference type="Proteomes" id="UP000481872"/>
    </source>
</evidence>
<gene>
    <name evidence="6 9" type="primary">ade</name>
    <name evidence="9" type="ORF">G3M99_12335</name>
</gene>
<dbReference type="HAMAP" id="MF_01518">
    <property type="entry name" value="Adenine_deamin"/>
    <property type="match status" value="1"/>
</dbReference>
<dbReference type="GO" id="GO:0000034">
    <property type="term" value="F:adenine deaminase activity"/>
    <property type="evidence" value="ECO:0007669"/>
    <property type="project" value="UniProtKB-UniRule"/>
</dbReference>
<dbReference type="CDD" id="cd01295">
    <property type="entry name" value="AdeC"/>
    <property type="match status" value="1"/>
</dbReference>
<dbReference type="InterPro" id="IPR006680">
    <property type="entry name" value="Amidohydro-rel"/>
</dbReference>
<dbReference type="Pfam" id="PF13382">
    <property type="entry name" value="Adenine_deam_C"/>
    <property type="match status" value="1"/>
</dbReference>
<feature type="domain" description="Amidohydrolase-related" evidence="7">
    <location>
        <begin position="66"/>
        <end position="349"/>
    </location>
</feature>
<reference evidence="9 10" key="1">
    <citation type="submission" date="2020-02" db="EMBL/GenBank/DDBJ databases">
        <title>Genome assembly of a novel Clostridium senegalense strain.</title>
        <authorList>
            <person name="Gupta T.B."/>
            <person name="Jauregui R."/>
            <person name="Maclean P."/>
            <person name="Nawarathana A."/>
            <person name="Brightwell G."/>
        </authorList>
    </citation>
    <scope>NUCLEOTIDE SEQUENCE [LARGE SCALE GENOMIC DNA]</scope>
    <source>
        <strain evidence="9 10">AGRFS4</strain>
    </source>
</reference>
<accession>A0A6M0H5Q0</accession>
<feature type="domain" description="Adenine deaminase C-terminal" evidence="8">
    <location>
        <begin position="416"/>
        <end position="572"/>
    </location>
</feature>
<dbReference type="InterPro" id="IPR032466">
    <property type="entry name" value="Metal_Hydrolase"/>
</dbReference>
<comment type="similarity">
    <text evidence="1 6">Belongs to the metallo-dependent hydrolases superfamily. Adenine deaminase family.</text>
</comment>
<keyword evidence="3 6" id="KW-0378">Hydrolase</keyword>
<comment type="caution">
    <text evidence="9">The sequence shown here is derived from an EMBL/GenBank/DDBJ whole genome shotgun (WGS) entry which is preliminary data.</text>
</comment>
<organism evidence="9 10">
    <name type="scientific">Clostridium senegalense</name>
    <dbReference type="NCBI Taxonomy" id="1465809"/>
    <lineage>
        <taxon>Bacteria</taxon>
        <taxon>Bacillati</taxon>
        <taxon>Bacillota</taxon>
        <taxon>Clostridia</taxon>
        <taxon>Eubacteriales</taxon>
        <taxon>Clostridiaceae</taxon>
        <taxon>Clostridium</taxon>
    </lineage>
</organism>
<dbReference type="Pfam" id="PF01979">
    <property type="entry name" value="Amidohydro_1"/>
    <property type="match status" value="1"/>
</dbReference>
<evidence type="ECO:0000256" key="1">
    <source>
        <dbReference type="ARBA" id="ARBA00006773"/>
    </source>
</evidence>
<dbReference type="InterPro" id="IPR026912">
    <property type="entry name" value="Adenine_deam_C"/>
</dbReference>
<evidence type="ECO:0000259" key="7">
    <source>
        <dbReference type="Pfam" id="PF01979"/>
    </source>
</evidence>
<keyword evidence="10" id="KW-1185">Reference proteome</keyword>
<protein>
    <recommendedName>
        <fullName evidence="2 6">Adenine deaminase</fullName>
        <shortName evidence="6">Adenase</shortName>
        <shortName evidence="6">Adenine aminase</shortName>
        <ecNumber evidence="2 6">3.5.4.2</ecNumber>
    </recommendedName>
</protein>
<dbReference type="Gene3D" id="3.20.20.140">
    <property type="entry name" value="Metal-dependent hydrolases"/>
    <property type="match status" value="1"/>
</dbReference>
<dbReference type="EMBL" id="JAAGPU010000023">
    <property type="protein sequence ID" value="NEU05628.1"/>
    <property type="molecule type" value="Genomic_DNA"/>
</dbReference>
<evidence type="ECO:0000259" key="8">
    <source>
        <dbReference type="Pfam" id="PF13382"/>
    </source>
</evidence>
<dbReference type="NCBIfam" id="TIGR01178">
    <property type="entry name" value="ade"/>
    <property type="match status" value="1"/>
</dbReference>
<dbReference type="PANTHER" id="PTHR11113:SF2">
    <property type="entry name" value="ADENINE DEAMINASE"/>
    <property type="match status" value="1"/>
</dbReference>
<comment type="catalytic activity">
    <reaction evidence="5 6">
        <text>adenine + H2O + H(+) = hypoxanthine + NH4(+)</text>
        <dbReference type="Rhea" id="RHEA:23688"/>
        <dbReference type="ChEBI" id="CHEBI:15377"/>
        <dbReference type="ChEBI" id="CHEBI:15378"/>
        <dbReference type="ChEBI" id="CHEBI:16708"/>
        <dbReference type="ChEBI" id="CHEBI:17368"/>
        <dbReference type="ChEBI" id="CHEBI:28938"/>
        <dbReference type="EC" id="3.5.4.2"/>
    </reaction>
</comment>
<dbReference type="SUPFAM" id="SSF51338">
    <property type="entry name" value="Composite domain of metallo-dependent hydrolases"/>
    <property type="match status" value="1"/>
</dbReference>
<dbReference type="RefSeq" id="WP_061995813.1">
    <property type="nucleotide sequence ID" value="NZ_JAAGPU010000023.1"/>
</dbReference>
<keyword evidence="4 6" id="KW-0464">Manganese</keyword>
<name>A0A6M0H5Q0_9CLOT</name>
<evidence type="ECO:0000256" key="3">
    <source>
        <dbReference type="ARBA" id="ARBA00022801"/>
    </source>
</evidence>
<dbReference type="AlphaFoldDB" id="A0A6M0H5Q0"/>
<dbReference type="Gene3D" id="2.30.40.10">
    <property type="entry name" value="Urease, subunit C, domain 1"/>
    <property type="match status" value="1"/>
</dbReference>
<dbReference type="PANTHER" id="PTHR11113">
    <property type="entry name" value="N-ACETYLGLUCOSAMINE-6-PHOSPHATE DEACETYLASE"/>
    <property type="match status" value="1"/>
</dbReference>
<dbReference type="InterPro" id="IPR011059">
    <property type="entry name" value="Metal-dep_hydrolase_composite"/>
</dbReference>
<proteinExistence type="inferred from homology"/>
<evidence type="ECO:0000256" key="4">
    <source>
        <dbReference type="ARBA" id="ARBA00023211"/>
    </source>
</evidence>
<evidence type="ECO:0000256" key="6">
    <source>
        <dbReference type="HAMAP-Rule" id="MF_01518"/>
    </source>
</evidence>
<dbReference type="InterPro" id="IPR006679">
    <property type="entry name" value="Adenine_deam"/>
</dbReference>
<dbReference type="EC" id="3.5.4.2" evidence="2 6"/>
<comment type="cofactor">
    <cofactor evidence="6">
        <name>Mn(2+)</name>
        <dbReference type="ChEBI" id="CHEBI:29035"/>
    </cofactor>
</comment>
<sequence length="578" mass="64147">MKKEILKGQIRSSINKELSDLVIKNITVVDVFQNDTFICDVAIRDGYIVGLGEYDGKEIIDGTGKYICPGLIDGHAHIESSLTTPNEYYKAAVKHGITSMVTDPHEIANVLGAKGIELMMELSNDLPLDYYFMLSSCVPATGFESSGAVLESEDLLPLYEKDNVLGLAEVMNSPAVFNCEDSMINKICDARERNLVIDGHGAGFNEYMINAYTTAGITTDHECHNAKEVIERLRRGMYVLIREGTVAKNLKELIKATSISNSRRVCLCTDDKHIDDLIKNGSIDHSIRMAIEYGLKPETAIQMATLNTAECYKIKNKGAIAPGYIADFLILSDLNNFLIDMVYKNGKVVLKDNKIVWDLKNKTYNFDEYNSVKLPYLDLKSFSIDLKNKNYINVIGLIPNKLESNHLKINKSELTNKEKFESDITKDLLKIAVIERHKGNGNIGLGIINGLKIQKGAIATTIAHDSHNMIVAGCNDEDILFATKELEKIGGGIIVAHNNKVLASIQLEIGGLITKRSSEDVVRDLNNLHKAVEKIAPDIDFNPFLTLSFLSLPVIPNLKITDKGLFDVKEFKFIDVAQ</sequence>
<evidence type="ECO:0000256" key="2">
    <source>
        <dbReference type="ARBA" id="ARBA00012782"/>
    </source>
</evidence>
<dbReference type="GO" id="GO:0006146">
    <property type="term" value="P:adenine catabolic process"/>
    <property type="evidence" value="ECO:0007669"/>
    <property type="project" value="InterPro"/>
</dbReference>
<evidence type="ECO:0000256" key="5">
    <source>
        <dbReference type="ARBA" id="ARBA00047720"/>
    </source>
</evidence>
<dbReference type="Proteomes" id="UP000481872">
    <property type="component" value="Unassembled WGS sequence"/>
</dbReference>
<dbReference type="SUPFAM" id="SSF51556">
    <property type="entry name" value="Metallo-dependent hydrolases"/>
    <property type="match status" value="1"/>
</dbReference>
<evidence type="ECO:0000313" key="9">
    <source>
        <dbReference type="EMBL" id="NEU05628.1"/>
    </source>
</evidence>